<keyword evidence="3" id="KW-1185">Reference proteome</keyword>
<evidence type="ECO:0008006" key="4">
    <source>
        <dbReference type="Google" id="ProtNLM"/>
    </source>
</evidence>
<feature type="signal peptide" evidence="1">
    <location>
        <begin position="1"/>
        <end position="24"/>
    </location>
</feature>
<sequence length="448" mass="49678">MSKRLNRQRLVAGLLILLSAAVNAGTCPRSVGKLTVPLDDYDPPPKPGEPAMTIKGLDKFIKENDIRDVAAFLSKLPANYQKRYALMEKTRGAGKASLENPRIVFFGADARLLMNVGSDPSDPLYEQVDVAYMNKKSGGWEFAKFDFQRSGSKLVKNPVECVQCHGTPMRPFWGKYLNWPGAFSDNPSPGDQAESMTEAQARRLNELKGGKGNPARFQWLMWAPSYTAGYSQMLPDHDYGYALTISNNSLGYTAAESIFLRLKKKYPDRYAALREELLILSYYDRRTSWVTEADRKKIAASIASYGGSGSDYRAIFKVLGIKDIDFELSIDRLAFEPQDQTWTAASGDLLGLVLMLVLNDVAGNDAGAKTVLQQAPIGTGVYGIWGCPDLGTSVMDSLTYRITQGWGAKGEARQVEEAAFYDVDVSRVYQPIFEQPGKPLFDYLKTKI</sequence>
<gene>
    <name evidence="2" type="ORF">AACH06_24935</name>
</gene>
<keyword evidence="1" id="KW-0732">Signal</keyword>
<evidence type="ECO:0000313" key="3">
    <source>
        <dbReference type="Proteomes" id="UP001371218"/>
    </source>
</evidence>
<dbReference type="RefSeq" id="WP_341428509.1">
    <property type="nucleotide sequence ID" value="NZ_JBBUTG010000024.1"/>
</dbReference>
<comment type="caution">
    <text evidence="2">The sequence shown here is derived from an EMBL/GenBank/DDBJ whole genome shotgun (WGS) entry which is preliminary data.</text>
</comment>
<protein>
    <recommendedName>
        <fullName evidence="4">Cytochrome c domain-containing protein</fullName>
    </recommendedName>
</protein>
<dbReference type="Proteomes" id="UP001371218">
    <property type="component" value="Unassembled WGS sequence"/>
</dbReference>
<organism evidence="2 3">
    <name type="scientific">Ideonella lacteola</name>
    <dbReference type="NCBI Taxonomy" id="2984193"/>
    <lineage>
        <taxon>Bacteria</taxon>
        <taxon>Pseudomonadati</taxon>
        <taxon>Pseudomonadota</taxon>
        <taxon>Betaproteobacteria</taxon>
        <taxon>Burkholderiales</taxon>
        <taxon>Sphaerotilaceae</taxon>
        <taxon>Ideonella</taxon>
    </lineage>
</organism>
<reference evidence="2 3" key="1">
    <citation type="submission" date="2024-04" db="EMBL/GenBank/DDBJ databases">
        <title>Novel species of the genus Ideonella isolated from streams.</title>
        <authorList>
            <person name="Lu H."/>
        </authorList>
    </citation>
    <scope>NUCLEOTIDE SEQUENCE [LARGE SCALE GENOMIC DNA]</scope>
    <source>
        <strain evidence="2 3">DXS29W</strain>
    </source>
</reference>
<proteinExistence type="predicted"/>
<evidence type="ECO:0000313" key="2">
    <source>
        <dbReference type="EMBL" id="MEK8034083.1"/>
    </source>
</evidence>
<feature type="chain" id="PRO_5046355990" description="Cytochrome c domain-containing protein" evidence="1">
    <location>
        <begin position="25"/>
        <end position="448"/>
    </location>
</feature>
<accession>A0ABU9BXD9</accession>
<dbReference type="EMBL" id="JBBUTG010000024">
    <property type="protein sequence ID" value="MEK8034083.1"/>
    <property type="molecule type" value="Genomic_DNA"/>
</dbReference>
<name>A0ABU9BXD9_9BURK</name>
<evidence type="ECO:0000256" key="1">
    <source>
        <dbReference type="SAM" id="SignalP"/>
    </source>
</evidence>